<proteinExistence type="predicted"/>
<evidence type="ECO:0000313" key="1">
    <source>
        <dbReference type="EMBL" id="QZE14202.1"/>
    </source>
</evidence>
<keyword evidence="2" id="KW-1185">Reference proteome</keyword>
<accession>A0AC61NPF1</accession>
<sequence>MNISLRYKKLFKQQGENVQSIINESTTELNKYYKKEMLLLIVLDLSYDMWHSYKSVKNISSLSRITVALVKDIIPLHTLNLKEGERRFYCD</sequence>
<protein>
    <submittedName>
        <fullName evidence="1">Uncharacterized protein</fullName>
    </submittedName>
</protein>
<name>A0AC61NPF1_9BACT</name>
<evidence type="ECO:0000313" key="2">
    <source>
        <dbReference type="Proteomes" id="UP000826212"/>
    </source>
</evidence>
<dbReference type="Proteomes" id="UP000826212">
    <property type="component" value="Chromosome"/>
</dbReference>
<dbReference type="EMBL" id="CP081303">
    <property type="protein sequence ID" value="QZE14202.1"/>
    <property type="molecule type" value="Genomic_DNA"/>
</dbReference>
<organism evidence="1 2">
    <name type="scientific">Halosquirtibacter laminarini</name>
    <dbReference type="NCBI Taxonomy" id="3374600"/>
    <lineage>
        <taxon>Bacteria</taxon>
        <taxon>Pseudomonadati</taxon>
        <taxon>Bacteroidota</taxon>
        <taxon>Bacteroidia</taxon>
        <taxon>Marinilabiliales</taxon>
        <taxon>Prolixibacteraceae</taxon>
        <taxon>Halosquirtibacter</taxon>
    </lineage>
</organism>
<reference evidence="1" key="1">
    <citation type="submission" date="2021-08" db="EMBL/GenBank/DDBJ databases">
        <title>Novel anaerobic bacterium isolated from sea squirt in East Sea, Republic of Korea.</title>
        <authorList>
            <person name="Nguyen T.H."/>
            <person name="Li Z."/>
            <person name="Lee Y.-J."/>
            <person name="Ko J."/>
            <person name="Kim S.-G."/>
        </authorList>
    </citation>
    <scope>NUCLEOTIDE SEQUENCE</scope>
    <source>
        <strain evidence="1">KCTC 25031</strain>
    </source>
</reference>
<gene>
    <name evidence="1" type="ORF">K4L44_17075</name>
</gene>